<evidence type="ECO:0000259" key="1">
    <source>
        <dbReference type="Pfam" id="PF17929"/>
    </source>
</evidence>
<dbReference type="Gene3D" id="1.10.357.10">
    <property type="entry name" value="Tetracycline Repressor, domain 2"/>
    <property type="match status" value="1"/>
</dbReference>
<dbReference type="AlphaFoldDB" id="A0A3S9HSN6"/>
<proteinExistence type="predicted"/>
<protein>
    <recommendedName>
        <fullName evidence="1">Tetracyclin repressor-like C-terminal domain-containing protein</fullName>
    </recommendedName>
</protein>
<name>A0A3S9HSN6_9ACTN</name>
<gene>
    <name evidence="2" type="ORF">EJC51_02150</name>
</gene>
<dbReference type="InterPro" id="IPR041483">
    <property type="entry name" value="TetR_C_34"/>
</dbReference>
<dbReference type="Proteomes" id="UP000280197">
    <property type="component" value="Chromosome"/>
</dbReference>
<evidence type="ECO:0000313" key="3">
    <source>
        <dbReference type="Proteomes" id="UP000280197"/>
    </source>
</evidence>
<sequence>MFDEMPVAAVSLNALSCRVGLSESVMSLYFESREAALGLITEAAARHRAETAETCAEWANPSAPAPVRARHIAARQAATFAAHPMLCELLNVQHAILEHDISVDVAISYRRSSRDGIR</sequence>
<feature type="domain" description="Tetracyclin repressor-like C-terminal" evidence="1">
    <location>
        <begin position="72"/>
        <end position="113"/>
    </location>
</feature>
<dbReference type="Pfam" id="PF17929">
    <property type="entry name" value="TetR_C_34"/>
    <property type="match status" value="1"/>
</dbReference>
<dbReference type="KEGG" id="saqu:EJC51_02150"/>
<organism evidence="2 3">
    <name type="scientific">Streptomyces aquilus</name>
    <dbReference type="NCBI Taxonomy" id="2548456"/>
    <lineage>
        <taxon>Bacteria</taxon>
        <taxon>Bacillati</taxon>
        <taxon>Actinomycetota</taxon>
        <taxon>Actinomycetes</taxon>
        <taxon>Kitasatosporales</taxon>
        <taxon>Streptomycetaceae</taxon>
        <taxon>Streptomyces</taxon>
    </lineage>
</organism>
<dbReference type="EMBL" id="CP034463">
    <property type="protein sequence ID" value="AZP15039.1"/>
    <property type="molecule type" value="Genomic_DNA"/>
</dbReference>
<accession>A0A3S9HSN6</accession>
<dbReference type="RefSeq" id="WP_126269425.1">
    <property type="nucleotide sequence ID" value="NZ_CP034463.1"/>
</dbReference>
<evidence type="ECO:0000313" key="2">
    <source>
        <dbReference type="EMBL" id="AZP15039.1"/>
    </source>
</evidence>
<reference evidence="2 3" key="1">
    <citation type="submission" date="2018-12" db="EMBL/GenBank/DDBJ databases">
        <authorList>
            <person name="Li K."/>
        </authorList>
    </citation>
    <scope>NUCLEOTIDE SEQUENCE [LARGE SCALE GENOMIC DNA]</scope>
    <source>
        <strain evidence="3">CR22</strain>
    </source>
</reference>
<keyword evidence="3" id="KW-1185">Reference proteome</keyword>